<organism evidence="2 3">
    <name type="scientific">Haloarcula argentinensis</name>
    <dbReference type="NCBI Taxonomy" id="43776"/>
    <lineage>
        <taxon>Archaea</taxon>
        <taxon>Methanobacteriati</taxon>
        <taxon>Methanobacteriota</taxon>
        <taxon>Stenosarchaea group</taxon>
        <taxon>Halobacteria</taxon>
        <taxon>Halobacteriales</taxon>
        <taxon>Haloarculaceae</taxon>
        <taxon>Haloarcula</taxon>
    </lineage>
</organism>
<feature type="compositionally biased region" description="Polar residues" evidence="1">
    <location>
        <begin position="1"/>
        <end position="22"/>
    </location>
</feature>
<dbReference type="RefSeq" id="WP_170097811.1">
    <property type="nucleotide sequence ID" value="NZ_WOWA01000007.1"/>
</dbReference>
<gene>
    <name evidence="2" type="ORF">GOC77_14055</name>
</gene>
<accession>A0A847UPD9</accession>
<reference evidence="2" key="1">
    <citation type="submission" date="2019-12" db="EMBL/GenBank/DDBJ databases">
        <title>Whole genome sequencing of Haloarcula argentinensis strain pws5.</title>
        <authorList>
            <person name="Verma D.K."/>
            <person name="Gopal K."/>
            <person name="Prasad E.S."/>
        </authorList>
    </citation>
    <scope>NUCLEOTIDE SEQUENCE</scope>
    <source>
        <strain evidence="2">Pws5</strain>
    </source>
</reference>
<proteinExistence type="predicted"/>
<evidence type="ECO:0000313" key="2">
    <source>
        <dbReference type="EMBL" id="NLV14387.1"/>
    </source>
</evidence>
<evidence type="ECO:0000313" key="3">
    <source>
        <dbReference type="Proteomes" id="UP000641625"/>
    </source>
</evidence>
<evidence type="ECO:0000256" key="1">
    <source>
        <dbReference type="SAM" id="MobiDB-lite"/>
    </source>
</evidence>
<dbReference type="Proteomes" id="UP000641625">
    <property type="component" value="Unassembled WGS sequence"/>
</dbReference>
<protein>
    <submittedName>
        <fullName evidence="2">Uncharacterized protein</fullName>
    </submittedName>
</protein>
<name>A0A847UPD9_HALAR</name>
<comment type="caution">
    <text evidence="2">The sequence shown here is derived from an EMBL/GenBank/DDBJ whole genome shotgun (WGS) entry which is preliminary data.</text>
</comment>
<dbReference type="EMBL" id="WOWA01000007">
    <property type="protein sequence ID" value="NLV14387.1"/>
    <property type="molecule type" value="Genomic_DNA"/>
</dbReference>
<feature type="region of interest" description="Disordered" evidence="1">
    <location>
        <begin position="1"/>
        <end position="31"/>
    </location>
</feature>
<sequence>MSTNTQGVRMSNSAPTETSEQPAITGEATDDSAADVDWAALWDEFGFDTPDAAGNKMASDTQLEAALQATEQSIAGDSEGHINEAVADGSLVKCRAEDGTLRGYAFVGGEQ</sequence>
<dbReference type="AlphaFoldDB" id="A0A847UPD9"/>